<evidence type="ECO:0000256" key="1">
    <source>
        <dbReference type="ARBA" id="ARBA00005578"/>
    </source>
</evidence>
<evidence type="ECO:0000313" key="3">
    <source>
        <dbReference type="EMBL" id="KAJ6217443.1"/>
    </source>
</evidence>
<gene>
    <name evidence="3" type="ORF">RDWZM_008600</name>
</gene>
<dbReference type="PANTHER" id="PTHR46229">
    <property type="entry name" value="BOLA TRANSCRIPTION REGULATOR"/>
    <property type="match status" value="1"/>
</dbReference>
<comment type="similarity">
    <text evidence="1 2">Belongs to the BolA/IbaG family.</text>
</comment>
<dbReference type="EMBL" id="JAPWDV010000003">
    <property type="protein sequence ID" value="KAJ6217443.1"/>
    <property type="molecule type" value="Genomic_DNA"/>
</dbReference>
<accession>A0A9Q0LZP3</accession>
<evidence type="ECO:0000313" key="4">
    <source>
        <dbReference type="Proteomes" id="UP001142055"/>
    </source>
</evidence>
<comment type="caution">
    <text evidence="3">The sequence shown here is derived from an EMBL/GenBank/DDBJ whole genome shotgun (WGS) entry which is preliminary data.</text>
</comment>
<dbReference type="InterPro" id="IPR050961">
    <property type="entry name" value="BolA/IbaG_stress_morph_reg"/>
</dbReference>
<dbReference type="InterPro" id="IPR036065">
    <property type="entry name" value="BolA-like_sf"/>
</dbReference>
<keyword evidence="4" id="KW-1185">Reference proteome</keyword>
<sequence>MHNVPKGAETHFRLVVVSQQFDRLDTLKRHRLINNILKDYFTELHALAIETYTPSQWSQMDFCSTLKSPNCRGGSKF</sequence>
<dbReference type="OMA" id="PKQWEES"/>
<protein>
    <submittedName>
        <fullName evidence="3">Uncharacterized protein</fullName>
    </submittedName>
</protein>
<evidence type="ECO:0000256" key="2">
    <source>
        <dbReference type="RuleBase" id="RU003860"/>
    </source>
</evidence>
<reference evidence="3" key="1">
    <citation type="submission" date="2022-12" db="EMBL/GenBank/DDBJ databases">
        <title>Genome assemblies of Blomia tropicalis.</title>
        <authorList>
            <person name="Cui Y."/>
        </authorList>
    </citation>
    <scope>NUCLEOTIDE SEQUENCE</scope>
    <source>
        <tissue evidence="3">Adult mites</tissue>
    </source>
</reference>
<dbReference type="SUPFAM" id="SSF82657">
    <property type="entry name" value="BolA-like"/>
    <property type="match status" value="1"/>
</dbReference>
<dbReference type="PIRSF" id="PIRSF003113">
    <property type="entry name" value="BolA"/>
    <property type="match status" value="1"/>
</dbReference>
<dbReference type="Proteomes" id="UP001142055">
    <property type="component" value="Chromosome 3"/>
</dbReference>
<dbReference type="Gene3D" id="3.10.20.90">
    <property type="entry name" value="Phosphatidylinositol 3-kinase Catalytic Subunit, Chain A, domain 1"/>
    <property type="match status" value="1"/>
</dbReference>
<organism evidence="3 4">
    <name type="scientific">Blomia tropicalis</name>
    <name type="common">Mite</name>
    <dbReference type="NCBI Taxonomy" id="40697"/>
    <lineage>
        <taxon>Eukaryota</taxon>
        <taxon>Metazoa</taxon>
        <taxon>Ecdysozoa</taxon>
        <taxon>Arthropoda</taxon>
        <taxon>Chelicerata</taxon>
        <taxon>Arachnida</taxon>
        <taxon>Acari</taxon>
        <taxon>Acariformes</taxon>
        <taxon>Sarcoptiformes</taxon>
        <taxon>Astigmata</taxon>
        <taxon>Glycyphagoidea</taxon>
        <taxon>Echimyopodidae</taxon>
        <taxon>Blomia</taxon>
    </lineage>
</organism>
<dbReference type="PANTHER" id="PTHR46229:SF2">
    <property type="entry name" value="BOLA-LIKE PROTEIN 1"/>
    <property type="match status" value="1"/>
</dbReference>
<dbReference type="AlphaFoldDB" id="A0A9Q0LZP3"/>
<dbReference type="Pfam" id="PF01722">
    <property type="entry name" value="BolA"/>
    <property type="match status" value="1"/>
</dbReference>
<name>A0A9Q0LZP3_BLOTA</name>
<proteinExistence type="inferred from homology"/>
<dbReference type="InterPro" id="IPR002634">
    <property type="entry name" value="BolA"/>
</dbReference>